<feature type="domain" description="FAD-binding FR-type" evidence="10">
    <location>
        <begin position="34"/>
        <end position="135"/>
    </location>
</feature>
<dbReference type="PROSITE" id="PS51085">
    <property type="entry name" value="2FE2S_FER_2"/>
    <property type="match status" value="1"/>
</dbReference>
<dbReference type="Gene3D" id="2.40.30.10">
    <property type="entry name" value="Translation factors"/>
    <property type="match status" value="1"/>
</dbReference>
<proteinExistence type="predicted"/>
<dbReference type="RefSeq" id="WP_147105825.1">
    <property type="nucleotide sequence ID" value="NZ_BJVJ01000016.1"/>
</dbReference>
<dbReference type="Gene3D" id="3.10.20.30">
    <property type="match status" value="1"/>
</dbReference>
<feature type="domain" description="2Fe-2S ferredoxin-type" evidence="9">
    <location>
        <begin position="272"/>
        <end position="354"/>
    </location>
</feature>
<evidence type="ECO:0000259" key="10">
    <source>
        <dbReference type="PROSITE" id="PS51384"/>
    </source>
</evidence>
<dbReference type="InterPro" id="IPR039261">
    <property type="entry name" value="FNR_nucleotide-bd"/>
</dbReference>
<dbReference type="InterPro" id="IPR001433">
    <property type="entry name" value="OxRdtase_FAD/NAD-bd"/>
</dbReference>
<dbReference type="InterPro" id="IPR050415">
    <property type="entry name" value="MRET"/>
</dbReference>
<dbReference type="InterPro" id="IPR008333">
    <property type="entry name" value="Cbr1-like_FAD-bd_dom"/>
</dbReference>
<evidence type="ECO:0000313" key="11">
    <source>
        <dbReference type="EMBL" id="GEL23199.1"/>
    </source>
</evidence>
<dbReference type="Pfam" id="PF00111">
    <property type="entry name" value="Fer2"/>
    <property type="match status" value="1"/>
</dbReference>
<dbReference type="InterPro" id="IPR017927">
    <property type="entry name" value="FAD-bd_FR_type"/>
</dbReference>
<dbReference type="OrthoDB" id="9796486at2"/>
<dbReference type="Pfam" id="PF00175">
    <property type="entry name" value="NAD_binding_1"/>
    <property type="match status" value="1"/>
</dbReference>
<keyword evidence="6" id="KW-0560">Oxidoreductase</keyword>
<protein>
    <submittedName>
        <fullName evidence="11">Oxidoreductase</fullName>
    </submittedName>
</protein>
<evidence type="ECO:0000256" key="4">
    <source>
        <dbReference type="ARBA" id="ARBA00022723"/>
    </source>
</evidence>
<dbReference type="GO" id="GO:0051537">
    <property type="term" value="F:2 iron, 2 sulfur cluster binding"/>
    <property type="evidence" value="ECO:0007669"/>
    <property type="project" value="UniProtKB-KW"/>
</dbReference>
<evidence type="ECO:0000256" key="7">
    <source>
        <dbReference type="ARBA" id="ARBA00023004"/>
    </source>
</evidence>
<dbReference type="GO" id="GO:0046872">
    <property type="term" value="F:metal ion binding"/>
    <property type="evidence" value="ECO:0007669"/>
    <property type="project" value="UniProtKB-KW"/>
</dbReference>
<dbReference type="PRINTS" id="PR00410">
    <property type="entry name" value="PHEHYDRXLASE"/>
</dbReference>
<dbReference type="InterPro" id="IPR001041">
    <property type="entry name" value="2Fe-2S_ferredoxin-type"/>
</dbReference>
<dbReference type="EMBL" id="BJVJ01000016">
    <property type="protein sequence ID" value="GEL23199.1"/>
    <property type="molecule type" value="Genomic_DNA"/>
</dbReference>
<reference evidence="11 12" key="1">
    <citation type="submission" date="2019-07" db="EMBL/GenBank/DDBJ databases">
        <title>Whole genome shotgun sequence of Pseudonocardia sulfidoxydans NBRC 16205.</title>
        <authorList>
            <person name="Hosoyama A."/>
            <person name="Uohara A."/>
            <person name="Ohji S."/>
            <person name="Ichikawa N."/>
        </authorList>
    </citation>
    <scope>NUCLEOTIDE SEQUENCE [LARGE SCALE GENOMIC DNA]</scope>
    <source>
        <strain evidence="11 12">NBRC 16205</strain>
    </source>
</reference>
<dbReference type="AlphaFoldDB" id="A0A511DEH3"/>
<dbReference type="CDD" id="cd06216">
    <property type="entry name" value="FNR_iron_sulfur_binding_2"/>
    <property type="match status" value="1"/>
</dbReference>
<accession>A0A511DEH3</accession>
<evidence type="ECO:0000256" key="5">
    <source>
        <dbReference type="ARBA" id="ARBA00022827"/>
    </source>
</evidence>
<evidence type="ECO:0000256" key="2">
    <source>
        <dbReference type="ARBA" id="ARBA00022630"/>
    </source>
</evidence>
<dbReference type="Pfam" id="PF00970">
    <property type="entry name" value="FAD_binding_6"/>
    <property type="match status" value="1"/>
</dbReference>
<dbReference type="PRINTS" id="PR00371">
    <property type="entry name" value="FPNCR"/>
</dbReference>
<dbReference type="PROSITE" id="PS51384">
    <property type="entry name" value="FAD_FR"/>
    <property type="match status" value="1"/>
</dbReference>
<dbReference type="SUPFAM" id="SSF52343">
    <property type="entry name" value="Ferredoxin reductase-like, C-terminal NADP-linked domain"/>
    <property type="match status" value="1"/>
</dbReference>
<dbReference type="Proteomes" id="UP000321685">
    <property type="component" value="Unassembled WGS sequence"/>
</dbReference>
<dbReference type="PANTHER" id="PTHR47354">
    <property type="entry name" value="NADH OXIDOREDUCTASE HCR"/>
    <property type="match status" value="1"/>
</dbReference>
<dbReference type="SUPFAM" id="SSF54292">
    <property type="entry name" value="2Fe-2S ferredoxin-like"/>
    <property type="match status" value="1"/>
</dbReference>
<name>A0A511DEH3_9PSEU</name>
<dbReference type="GO" id="GO:0016491">
    <property type="term" value="F:oxidoreductase activity"/>
    <property type="evidence" value="ECO:0007669"/>
    <property type="project" value="UniProtKB-KW"/>
</dbReference>
<evidence type="ECO:0000313" key="12">
    <source>
        <dbReference type="Proteomes" id="UP000321685"/>
    </source>
</evidence>
<dbReference type="Gene3D" id="3.40.50.80">
    <property type="entry name" value="Nucleotide-binding domain of ferredoxin-NADP reductase (FNR) module"/>
    <property type="match status" value="1"/>
</dbReference>
<dbReference type="PANTHER" id="PTHR47354:SF6">
    <property type="entry name" value="NADH OXIDOREDUCTASE HCR"/>
    <property type="match status" value="1"/>
</dbReference>
<dbReference type="InterPro" id="IPR017938">
    <property type="entry name" value="Riboflavin_synthase-like_b-brl"/>
</dbReference>
<keyword evidence="12" id="KW-1185">Reference proteome</keyword>
<keyword evidence="2" id="KW-0285">Flavoprotein</keyword>
<dbReference type="InterPro" id="IPR036010">
    <property type="entry name" value="2Fe-2S_ferredoxin-like_sf"/>
</dbReference>
<keyword evidence="3" id="KW-0001">2Fe-2S</keyword>
<evidence type="ECO:0000259" key="9">
    <source>
        <dbReference type="PROSITE" id="PS51085"/>
    </source>
</evidence>
<sequence>MAPLARRVLAAARALTTPLLPEDFVSVWRPLRSRRAPGARVVDVRRETADATTLLLRSGTRLPAHRPGQFVGLGVQVDGVWTWRSYSITSRPGDPLLAVTVTAVPGGLVSTRLAHQTRPGTLVRISEPSGEFLLPAATPEKLLFVTAGSGITPVMGMLRTLAARNPAALDGAVHVHSDRTAADVVFGPELRTLAARTGMRLVERHTATQGRVCPDALTDLVPDWTARHTWACGPADMLDDLTDHWERVGDPSALHVERFRPPTWDDATGTGGRVTFATSGITADAGEGEPLMAAGEAAGALLPAGCRMGICHTCVGPLRSGAVRDLLTGDTHDTAGQPVRTCVSAPLGDVTIDL</sequence>
<keyword evidence="7" id="KW-0408">Iron</keyword>
<dbReference type="InterPro" id="IPR012675">
    <property type="entry name" value="Beta-grasp_dom_sf"/>
</dbReference>
<dbReference type="SUPFAM" id="SSF63380">
    <property type="entry name" value="Riboflavin synthase domain-like"/>
    <property type="match status" value="1"/>
</dbReference>
<keyword evidence="4" id="KW-0479">Metal-binding</keyword>
<comment type="caution">
    <text evidence="11">The sequence shown here is derived from an EMBL/GenBank/DDBJ whole genome shotgun (WGS) entry which is preliminary data.</text>
</comment>
<evidence type="ECO:0000256" key="6">
    <source>
        <dbReference type="ARBA" id="ARBA00023002"/>
    </source>
</evidence>
<evidence type="ECO:0000256" key="8">
    <source>
        <dbReference type="ARBA" id="ARBA00023014"/>
    </source>
</evidence>
<dbReference type="InterPro" id="IPR001709">
    <property type="entry name" value="Flavoprot_Pyr_Nucl_cyt_Rdtase"/>
</dbReference>
<gene>
    <name evidence="11" type="ORF">PSU4_21530</name>
</gene>
<evidence type="ECO:0000256" key="3">
    <source>
        <dbReference type="ARBA" id="ARBA00022714"/>
    </source>
</evidence>
<organism evidence="11 12">
    <name type="scientific">Pseudonocardia sulfidoxydans NBRC 16205</name>
    <dbReference type="NCBI Taxonomy" id="1223511"/>
    <lineage>
        <taxon>Bacteria</taxon>
        <taxon>Bacillati</taxon>
        <taxon>Actinomycetota</taxon>
        <taxon>Actinomycetes</taxon>
        <taxon>Pseudonocardiales</taxon>
        <taxon>Pseudonocardiaceae</taxon>
        <taxon>Pseudonocardia</taxon>
    </lineage>
</organism>
<keyword evidence="8" id="KW-0411">Iron-sulfur</keyword>
<dbReference type="CDD" id="cd00207">
    <property type="entry name" value="fer2"/>
    <property type="match status" value="1"/>
</dbReference>
<evidence type="ECO:0000256" key="1">
    <source>
        <dbReference type="ARBA" id="ARBA00001974"/>
    </source>
</evidence>
<comment type="cofactor">
    <cofactor evidence="1">
        <name>FAD</name>
        <dbReference type="ChEBI" id="CHEBI:57692"/>
    </cofactor>
</comment>
<keyword evidence="5" id="KW-0274">FAD</keyword>